<evidence type="ECO:0000256" key="2">
    <source>
        <dbReference type="SAM" id="Coils"/>
    </source>
</evidence>
<dbReference type="InterPro" id="IPR011990">
    <property type="entry name" value="TPR-like_helical_dom_sf"/>
</dbReference>
<evidence type="ECO:0000256" key="3">
    <source>
        <dbReference type="SAM" id="MobiDB-lite"/>
    </source>
</evidence>
<dbReference type="Proteomes" id="UP000032515">
    <property type="component" value="Unassembled WGS sequence"/>
</dbReference>
<keyword evidence="1" id="KW-0802">TPR repeat</keyword>
<dbReference type="PROSITE" id="PS50293">
    <property type="entry name" value="TPR_REGION"/>
    <property type="match status" value="1"/>
</dbReference>
<comment type="caution">
    <text evidence="4">The sequence shown here is derived from an EMBL/GenBank/DDBJ whole genome shotgun (WGS) entry which is preliminary data.</text>
</comment>
<dbReference type="SUPFAM" id="SSF48452">
    <property type="entry name" value="TPR-like"/>
    <property type="match status" value="1"/>
</dbReference>
<feature type="repeat" description="TPR" evidence="1">
    <location>
        <begin position="223"/>
        <end position="256"/>
    </location>
</feature>
<reference evidence="4 5" key="1">
    <citation type="submission" date="2014-11" db="EMBL/GenBank/DDBJ databases">
        <title>Genomics and ecophysiology of heterotrophic nitrogen fixing bacteria isolated from estuarine surface water.</title>
        <authorList>
            <person name="Bentzon-Tilia M."/>
            <person name="Severin I."/>
            <person name="Hansen L.H."/>
            <person name="Riemann L."/>
        </authorList>
    </citation>
    <scope>NUCLEOTIDE SEQUENCE [LARGE SCALE GENOMIC DNA]</scope>
    <source>
        <strain evidence="4 5">BAL398</strain>
    </source>
</reference>
<dbReference type="PATRIC" id="fig|1076.23.peg.4353"/>
<name>A0A0D7EGF4_RHOPL</name>
<dbReference type="Pfam" id="PF13181">
    <property type="entry name" value="TPR_8"/>
    <property type="match status" value="1"/>
</dbReference>
<evidence type="ECO:0000313" key="5">
    <source>
        <dbReference type="Proteomes" id="UP000032515"/>
    </source>
</evidence>
<proteinExistence type="predicted"/>
<feature type="region of interest" description="Disordered" evidence="3">
    <location>
        <begin position="437"/>
        <end position="460"/>
    </location>
</feature>
<dbReference type="InterPro" id="IPR019734">
    <property type="entry name" value="TPR_rpt"/>
</dbReference>
<dbReference type="Gene3D" id="1.25.40.10">
    <property type="entry name" value="Tetratricopeptide repeat domain"/>
    <property type="match status" value="2"/>
</dbReference>
<gene>
    <name evidence="4" type="ORF">OO17_19180</name>
</gene>
<protein>
    <submittedName>
        <fullName evidence="4">Uncharacterized protein</fullName>
    </submittedName>
</protein>
<accession>A0A0D7EGF4</accession>
<dbReference type="AlphaFoldDB" id="A0A0D7EGF4"/>
<feature type="compositionally biased region" description="Basic and acidic residues" evidence="3">
    <location>
        <begin position="447"/>
        <end position="460"/>
    </location>
</feature>
<evidence type="ECO:0000256" key="1">
    <source>
        <dbReference type="PROSITE-ProRule" id="PRU00339"/>
    </source>
</evidence>
<organism evidence="4 5">
    <name type="scientific">Rhodopseudomonas palustris</name>
    <dbReference type="NCBI Taxonomy" id="1076"/>
    <lineage>
        <taxon>Bacteria</taxon>
        <taxon>Pseudomonadati</taxon>
        <taxon>Pseudomonadota</taxon>
        <taxon>Alphaproteobacteria</taxon>
        <taxon>Hyphomicrobiales</taxon>
        <taxon>Nitrobacteraceae</taxon>
        <taxon>Rhodopseudomonas</taxon>
    </lineage>
</organism>
<dbReference type="EMBL" id="JXXE01000391">
    <property type="protein sequence ID" value="KIZ39894.1"/>
    <property type="molecule type" value="Genomic_DNA"/>
</dbReference>
<dbReference type="SMART" id="SM00028">
    <property type="entry name" value="TPR"/>
    <property type="match status" value="2"/>
</dbReference>
<dbReference type="PROSITE" id="PS50005">
    <property type="entry name" value="TPR"/>
    <property type="match status" value="1"/>
</dbReference>
<feature type="coiled-coil region" evidence="2">
    <location>
        <begin position="348"/>
        <end position="385"/>
    </location>
</feature>
<evidence type="ECO:0000313" key="4">
    <source>
        <dbReference type="EMBL" id="KIZ39894.1"/>
    </source>
</evidence>
<keyword evidence="2" id="KW-0175">Coiled coil</keyword>
<dbReference type="OrthoDB" id="8442644at2"/>
<sequence length="1133" mass="124306">MLHTEDGRAFYLNRQLEPAFFDPGEVSGDIDRLSRAYREKPHLISMPQTIFGVTGVIATWGNVTLEPLDPAATAMLASGRSPGGILVDFIGHFQNSIRQDLPVYRVSGGDGFVWAESHDSNGRGQLRFFAIDPSALASPPPNGEQAGAREPPVVAADPWKECQASDIESRLAGCTKVIESRGADKIRLADAFDGRCSANNQKQNYQPALSDCKTAIDLNPNYSYAYANLGATYLGLNDPNNALAALNKAIALKPNFVWSRLTRAKALEASGAENSEIIKEYQYALLIDPTNPAARDGITRLRTDATAAVQDSASCLGDTKEQARLFVVNVSSPAAAMEQAVTAISASAQGYREKLLSQQSKVDKLAREKEEADKWQESVAGSSDERKKILLDVQRLSQASDESRARQTAIADKIAAREGLLSSETRRTRQKEIREELKSLRAQSASAERDAGKKALERDEAISRAQRKSIDLGEAVARADAVGARKESAESCVRQIQASIDALELKAGDIRQKQKQQADKALQEDATNLLSDLSQFAQKSSNLVPLEIGPLVASLKAGLSAKDLNKTSEAFSLLRRRLDEIPELKQYRASREDARQLAAKAELDEAVDTAHAISGFSESYARRNITADNAQDVLKLKASLSEALAAPDTSSLKLAISAAETQLDRLHLTSEYQEYRTKHPIQSKKSLPATTDRNRLIVDGPLDETLILVNESGRSGVVRNIRGELVFDRGQASLCFLHDNGLDAFGISELKRKIIEKGARTVTLSGVRCSTDAIDSFDTIALNRGLFSTLAPDMAKAVLTKVDKGEFTLLDSLSDRELQVARNGAGIKSLQIENELLKRTIDGFGVVALANGTSIVCQTVPDRQKAHEALVNSVSDRFAVELGAHPKVISTSIESAFVSAKRGQCGAVYGSAKDLRDLIAGLQRDKLAYRVMPVWFAPTEVDDEQKLVVDAEARTLREQQAVEQKRKDDQIRVAIQRRQTDAERKERQVAMQKESGGAARALQDSMTDEVKKFTAAADLSAGAHVRQKWPELTAWYRNRIAEDWQLEDVLGDLRDYGQVKWKDRILEAGFVAITFKMKNRALGEHQQKCFVVGYVDDREFEVARDPLAVPCDDEVAVGRYKTAHEFSSKWIAN</sequence>